<name>K1K2H9_9GAMM</name>
<proteinExistence type="predicted"/>
<sequence>MDERNESIIFIDALSRWKESCVFYFKLDLALITAIAAILSYFKIEGDKIFQVASEYKLQLYVLIVLLIYTLFYEMIITNTSNRKDLALLLSDEKKRKWIYHGFTWAYAFLALSHIFLITYSFAYASGYVDAFMEYRRVQ</sequence>
<comment type="caution">
    <text evidence="2">The sequence shown here is derived from an EMBL/GenBank/DDBJ whole genome shotgun (WGS) entry which is preliminary data.</text>
</comment>
<dbReference type="AlphaFoldDB" id="K1K2H9"/>
<dbReference type="Proteomes" id="UP000005149">
    <property type="component" value="Unassembled WGS sequence"/>
</dbReference>
<evidence type="ECO:0000313" key="3">
    <source>
        <dbReference type="Proteomes" id="UP000005149"/>
    </source>
</evidence>
<dbReference type="EMBL" id="AGWR01000039">
    <property type="protein sequence ID" value="EKB26079.1"/>
    <property type="molecule type" value="Genomic_DNA"/>
</dbReference>
<feature type="transmembrane region" description="Helical" evidence="1">
    <location>
        <begin position="98"/>
        <end position="123"/>
    </location>
</feature>
<evidence type="ECO:0000256" key="1">
    <source>
        <dbReference type="SAM" id="Phobius"/>
    </source>
</evidence>
<keyword evidence="1" id="KW-0812">Transmembrane</keyword>
<keyword evidence="1" id="KW-0472">Membrane</keyword>
<keyword evidence="1" id="KW-1133">Transmembrane helix</keyword>
<dbReference type="RefSeq" id="WP_005308189.1">
    <property type="nucleotide sequence ID" value="NZ_JBKATF010000010.1"/>
</dbReference>
<protein>
    <submittedName>
        <fullName evidence="2">Uncharacterized protein</fullName>
    </submittedName>
</protein>
<evidence type="ECO:0000313" key="2">
    <source>
        <dbReference type="EMBL" id="EKB26079.1"/>
    </source>
</evidence>
<reference evidence="2 3" key="1">
    <citation type="submission" date="2012-06" db="EMBL/GenBank/DDBJ databases">
        <title>The Genome Sequence of Aeromonas hydrophila SSU.</title>
        <authorList>
            <consortium name="The Broad Institute Genome Sequencing Platform"/>
            <person name="Earl A."/>
            <person name="Ward D."/>
            <person name="Feldgarden M."/>
            <person name="Gevers D."/>
            <person name="Chopra A."/>
            <person name="Walker B."/>
            <person name="Young S.K."/>
            <person name="Zeng Q."/>
            <person name="Gargeya S."/>
            <person name="Fitzgerald M."/>
            <person name="Haas B."/>
            <person name="Abouelleil A."/>
            <person name="Alvarado L."/>
            <person name="Arachchi H.M."/>
            <person name="Berlin A.M."/>
            <person name="Chapman S.B."/>
            <person name="Goldberg J."/>
            <person name="Griggs A."/>
            <person name="Gujja S."/>
            <person name="Hansen M."/>
            <person name="Howarth C."/>
            <person name="Imamovic A."/>
            <person name="Larimer J."/>
            <person name="McCowan C."/>
            <person name="Montmayeur A."/>
            <person name="Murphy C."/>
            <person name="Neiman D."/>
            <person name="Pearson M."/>
            <person name="Priest M."/>
            <person name="Roberts A."/>
            <person name="Saif S."/>
            <person name="Shea T."/>
            <person name="Sisk P."/>
            <person name="Sykes S."/>
            <person name="Wortman J."/>
            <person name="Nusbaum C."/>
            <person name="Birren B."/>
        </authorList>
    </citation>
    <scope>NUCLEOTIDE SEQUENCE [LARGE SCALE GENOMIC DNA]</scope>
    <source>
        <strain evidence="2 3">SSU</strain>
    </source>
</reference>
<dbReference type="HOGENOM" id="CLU_1840863_0_0_6"/>
<keyword evidence="3" id="KW-1185">Reference proteome</keyword>
<organism evidence="2 3">
    <name type="scientific">Aeromonas dhakensis</name>
    <dbReference type="NCBI Taxonomy" id="196024"/>
    <lineage>
        <taxon>Bacteria</taxon>
        <taxon>Pseudomonadati</taxon>
        <taxon>Pseudomonadota</taxon>
        <taxon>Gammaproteobacteria</taxon>
        <taxon>Aeromonadales</taxon>
        <taxon>Aeromonadaceae</taxon>
        <taxon>Aeromonas</taxon>
    </lineage>
</organism>
<accession>K1K2H9</accession>
<gene>
    <name evidence="2" type="ORF">HMPREF1171_03938</name>
</gene>
<feature type="transmembrane region" description="Helical" evidence="1">
    <location>
        <begin position="58"/>
        <end position="77"/>
    </location>
</feature>
<feature type="transmembrane region" description="Helical" evidence="1">
    <location>
        <begin position="21"/>
        <end position="42"/>
    </location>
</feature>